<dbReference type="Proteomes" id="UP000234530">
    <property type="component" value="Chromosome"/>
</dbReference>
<evidence type="ECO:0000313" key="4">
    <source>
        <dbReference type="Proteomes" id="UP000234530"/>
    </source>
</evidence>
<evidence type="ECO:0000313" key="3">
    <source>
        <dbReference type="EMBL" id="AUH64998.1"/>
    </source>
</evidence>
<protein>
    <submittedName>
        <fullName evidence="3">XRE family transcriptional regulator</fullName>
    </submittedName>
</protein>
<dbReference type="Pfam" id="PF07883">
    <property type="entry name" value="Cupin_2"/>
    <property type="match status" value="1"/>
</dbReference>
<reference evidence="3 4" key="1">
    <citation type="journal article" date="2013" name="Antonie Van Leeuwenhoek">
        <title>Paracoccus zhejiangensis sp. nov., isolated from activated sludge in wastewater-treatment system.</title>
        <authorList>
            <person name="Wu Z.G."/>
            <person name="Zhang D.F."/>
            <person name="Liu Y.L."/>
            <person name="Wang F."/>
            <person name="Jiang X."/>
            <person name="Li C."/>
            <person name="Li S.P."/>
            <person name="Hong Q."/>
            <person name="Li W.J."/>
        </authorList>
    </citation>
    <scope>NUCLEOTIDE SEQUENCE [LARGE SCALE GENOMIC DNA]</scope>
    <source>
        <strain evidence="3 4">J6</strain>
    </source>
</reference>
<dbReference type="SMART" id="SM00530">
    <property type="entry name" value="HTH_XRE"/>
    <property type="match status" value="1"/>
</dbReference>
<dbReference type="Pfam" id="PF13560">
    <property type="entry name" value="HTH_31"/>
    <property type="match status" value="1"/>
</dbReference>
<sequence>MAKIGRQLKELRSRRQLSIRVLAARSGVSHSTISLIERDQISPTIDTLGAILDALGTTIVGFMSSGRTAQANPFYRADDLPEIGGSDGISYKIIGLNFPARQIQFLKESYRPGADSGGGLSHAAEEAGYVLAGRVELTVGEKIAILEAGDAYYFDSRQEHRFRNIGGTIAEIVSAVTPPNY</sequence>
<name>A0A2H5F0B7_9RHOB</name>
<dbReference type="SUPFAM" id="SSF47413">
    <property type="entry name" value="lambda repressor-like DNA-binding domains"/>
    <property type="match status" value="1"/>
</dbReference>
<dbReference type="OrthoDB" id="9814751at2"/>
<dbReference type="InterPro" id="IPR014710">
    <property type="entry name" value="RmlC-like_jellyroll"/>
</dbReference>
<organism evidence="3 4">
    <name type="scientific">Paracoccus zhejiangensis</name>
    <dbReference type="NCBI Taxonomy" id="1077935"/>
    <lineage>
        <taxon>Bacteria</taxon>
        <taxon>Pseudomonadati</taxon>
        <taxon>Pseudomonadota</taxon>
        <taxon>Alphaproteobacteria</taxon>
        <taxon>Rhodobacterales</taxon>
        <taxon>Paracoccaceae</taxon>
        <taxon>Paracoccus</taxon>
    </lineage>
</organism>
<dbReference type="GO" id="GO:0003677">
    <property type="term" value="F:DNA binding"/>
    <property type="evidence" value="ECO:0007669"/>
    <property type="project" value="UniProtKB-KW"/>
</dbReference>
<evidence type="ECO:0000259" key="2">
    <source>
        <dbReference type="PROSITE" id="PS50943"/>
    </source>
</evidence>
<evidence type="ECO:0000256" key="1">
    <source>
        <dbReference type="ARBA" id="ARBA00023125"/>
    </source>
</evidence>
<dbReference type="AlphaFoldDB" id="A0A2H5F0B7"/>
<keyword evidence="1" id="KW-0238">DNA-binding</keyword>
<gene>
    <name evidence="3" type="ORF">CX676_13150</name>
</gene>
<dbReference type="KEGG" id="pzh:CX676_13150"/>
<dbReference type="PROSITE" id="PS50943">
    <property type="entry name" value="HTH_CROC1"/>
    <property type="match status" value="1"/>
</dbReference>
<dbReference type="InterPro" id="IPR011051">
    <property type="entry name" value="RmlC_Cupin_sf"/>
</dbReference>
<dbReference type="GO" id="GO:0005829">
    <property type="term" value="C:cytosol"/>
    <property type="evidence" value="ECO:0007669"/>
    <property type="project" value="TreeGrafter"/>
</dbReference>
<dbReference type="CDD" id="cd00093">
    <property type="entry name" value="HTH_XRE"/>
    <property type="match status" value="1"/>
</dbReference>
<dbReference type="InterPro" id="IPR050807">
    <property type="entry name" value="TransReg_Diox_bact_type"/>
</dbReference>
<dbReference type="SUPFAM" id="SSF51182">
    <property type="entry name" value="RmlC-like cupins"/>
    <property type="match status" value="1"/>
</dbReference>
<dbReference type="InterPro" id="IPR010982">
    <property type="entry name" value="Lambda_DNA-bd_dom_sf"/>
</dbReference>
<dbReference type="RefSeq" id="WP_101753025.1">
    <property type="nucleotide sequence ID" value="NZ_CP025430.1"/>
</dbReference>
<dbReference type="GO" id="GO:0003700">
    <property type="term" value="F:DNA-binding transcription factor activity"/>
    <property type="evidence" value="ECO:0007669"/>
    <property type="project" value="TreeGrafter"/>
</dbReference>
<feature type="domain" description="HTH cro/C1-type" evidence="2">
    <location>
        <begin position="8"/>
        <end position="62"/>
    </location>
</feature>
<accession>A0A2H5F0B7</accession>
<dbReference type="PANTHER" id="PTHR46797">
    <property type="entry name" value="HTH-TYPE TRANSCRIPTIONAL REGULATOR"/>
    <property type="match status" value="1"/>
</dbReference>
<proteinExistence type="predicted"/>
<dbReference type="PANTHER" id="PTHR46797:SF11">
    <property type="entry name" value="HTH-TYPE TRANSCRIPTIONAL REGULATOR PUUR"/>
    <property type="match status" value="1"/>
</dbReference>
<dbReference type="CDD" id="cd02209">
    <property type="entry name" value="cupin_XRE_C"/>
    <property type="match status" value="1"/>
</dbReference>
<dbReference type="InterPro" id="IPR001387">
    <property type="entry name" value="Cro/C1-type_HTH"/>
</dbReference>
<keyword evidence="4" id="KW-1185">Reference proteome</keyword>
<dbReference type="Gene3D" id="1.10.260.40">
    <property type="entry name" value="lambda repressor-like DNA-binding domains"/>
    <property type="match status" value="1"/>
</dbReference>
<dbReference type="InterPro" id="IPR013096">
    <property type="entry name" value="Cupin_2"/>
</dbReference>
<dbReference type="Gene3D" id="2.60.120.10">
    <property type="entry name" value="Jelly Rolls"/>
    <property type="match status" value="1"/>
</dbReference>
<dbReference type="EMBL" id="CP025430">
    <property type="protein sequence ID" value="AUH64998.1"/>
    <property type="molecule type" value="Genomic_DNA"/>
</dbReference>